<gene>
    <name evidence="1" type="ORF">FGO68_gene5619</name>
</gene>
<comment type="caution">
    <text evidence="1">The sequence shown here is derived from an EMBL/GenBank/DDBJ whole genome shotgun (WGS) entry which is preliminary data.</text>
</comment>
<organism evidence="1 2">
    <name type="scientific">Halteria grandinella</name>
    <dbReference type="NCBI Taxonomy" id="5974"/>
    <lineage>
        <taxon>Eukaryota</taxon>
        <taxon>Sar</taxon>
        <taxon>Alveolata</taxon>
        <taxon>Ciliophora</taxon>
        <taxon>Intramacronucleata</taxon>
        <taxon>Spirotrichea</taxon>
        <taxon>Stichotrichia</taxon>
        <taxon>Sporadotrichida</taxon>
        <taxon>Halteriidae</taxon>
        <taxon>Halteria</taxon>
    </lineage>
</organism>
<dbReference type="EMBL" id="RRYP01034229">
    <property type="protein sequence ID" value="TNV70656.1"/>
    <property type="molecule type" value="Genomic_DNA"/>
</dbReference>
<sequence>MKLKTSPALGPLSADRGVWEGNVTNTPSPHLTNQNCSVVIFPFLGSAEFCELCFSCQQIQHYMQKE</sequence>
<evidence type="ECO:0000313" key="2">
    <source>
        <dbReference type="Proteomes" id="UP000785679"/>
    </source>
</evidence>
<protein>
    <submittedName>
        <fullName evidence="1">Uncharacterized protein</fullName>
    </submittedName>
</protein>
<evidence type="ECO:0000313" key="1">
    <source>
        <dbReference type="EMBL" id="TNV70656.1"/>
    </source>
</evidence>
<keyword evidence="2" id="KW-1185">Reference proteome</keyword>
<proteinExistence type="predicted"/>
<dbReference type="Proteomes" id="UP000785679">
    <property type="component" value="Unassembled WGS sequence"/>
</dbReference>
<accession>A0A8J8SUC4</accession>
<name>A0A8J8SUC4_HALGN</name>
<dbReference type="AlphaFoldDB" id="A0A8J8SUC4"/>
<reference evidence="1" key="1">
    <citation type="submission" date="2019-06" db="EMBL/GenBank/DDBJ databases">
        <authorList>
            <person name="Zheng W."/>
        </authorList>
    </citation>
    <scope>NUCLEOTIDE SEQUENCE</scope>
    <source>
        <strain evidence="1">QDHG01</strain>
    </source>
</reference>